<keyword evidence="5" id="KW-1185">Reference proteome</keyword>
<proteinExistence type="predicted"/>
<feature type="domain" description="Dynein heavy chain coiled coil stalk" evidence="2">
    <location>
        <begin position="327"/>
        <end position="513"/>
    </location>
</feature>
<dbReference type="Pfam" id="PF12780">
    <property type="entry name" value="AAA_8"/>
    <property type="match status" value="1"/>
</dbReference>
<reference evidence="4 5" key="1">
    <citation type="journal article" date="2006" name="Science">
        <title>Phytophthora genome sequences uncover evolutionary origins and mechanisms of pathogenesis.</title>
        <authorList>
            <person name="Tyler B.M."/>
            <person name="Tripathy S."/>
            <person name="Zhang X."/>
            <person name="Dehal P."/>
            <person name="Jiang R.H."/>
            <person name="Aerts A."/>
            <person name="Arredondo F.D."/>
            <person name="Baxter L."/>
            <person name="Bensasson D."/>
            <person name="Beynon J.L."/>
            <person name="Chapman J."/>
            <person name="Damasceno C.M."/>
            <person name="Dorrance A.E."/>
            <person name="Dou D."/>
            <person name="Dickerman A.W."/>
            <person name="Dubchak I.L."/>
            <person name="Garbelotto M."/>
            <person name="Gijzen M."/>
            <person name="Gordon S.G."/>
            <person name="Govers F."/>
            <person name="Grunwald N.J."/>
            <person name="Huang W."/>
            <person name="Ivors K.L."/>
            <person name="Jones R.W."/>
            <person name="Kamoun S."/>
            <person name="Krampis K."/>
            <person name="Lamour K.H."/>
            <person name="Lee M.K."/>
            <person name="McDonald W.H."/>
            <person name="Medina M."/>
            <person name="Meijer H.J."/>
            <person name="Nordberg E.K."/>
            <person name="Maclean D.J."/>
            <person name="Ospina-Giraldo M.D."/>
            <person name="Morris P.F."/>
            <person name="Phuntumart V."/>
            <person name="Putnam N.H."/>
            <person name="Rash S."/>
            <person name="Rose J.K."/>
            <person name="Sakihama Y."/>
            <person name="Salamov A.A."/>
            <person name="Savidor A."/>
            <person name="Scheuring C.F."/>
            <person name="Smith B.M."/>
            <person name="Sobral B.W."/>
            <person name="Terry A."/>
            <person name="Torto-Alalibo T.A."/>
            <person name="Win J."/>
            <person name="Xu Z."/>
            <person name="Zhang H."/>
            <person name="Grigoriev I.V."/>
            <person name="Rokhsar D.S."/>
            <person name="Boore J.L."/>
        </authorList>
    </citation>
    <scope>NUCLEOTIDE SEQUENCE [LARGE SCALE GENOMIC DNA]</scope>
    <source>
        <strain evidence="4 5">P6497</strain>
    </source>
</reference>
<dbReference type="PANTHER" id="PTHR46454">
    <property type="entry name" value="DYNEIN AXONEMAL HEAVY CHAIN 7-RELATED"/>
    <property type="match status" value="1"/>
</dbReference>
<dbReference type="GeneID" id="20656319"/>
<dbReference type="EMBL" id="JH159153">
    <property type="protein sequence ID" value="EGZ22198.1"/>
    <property type="molecule type" value="Genomic_DNA"/>
</dbReference>
<dbReference type="KEGG" id="psoj:PHYSODRAFT_488678"/>
<feature type="coiled-coil region" evidence="1">
    <location>
        <begin position="850"/>
        <end position="881"/>
    </location>
</feature>
<accession>G4Z2S3</accession>
<gene>
    <name evidence="4" type="ORF">PHYSODRAFT_488678</name>
</gene>
<dbReference type="AlphaFoldDB" id="G4Z2S3"/>
<dbReference type="STRING" id="1094619.G4Z2S3"/>
<evidence type="ECO:0000259" key="2">
    <source>
        <dbReference type="Pfam" id="PF12777"/>
    </source>
</evidence>
<sequence>MSVDTCLTLRWKRLLLELYERVGVAGQEATLVVKRLDLLPPAMVNQIQSLMTTGEVPGILTLEEQVHLATRVIDERLLALKTKHAAQVAQIRVEVESTRDQALAILHQKQRESPTTPLLEAFQLVETRYQRELRSKLSRVDLRWQQDTDDSRRQREVESESVAATVMALTRPLGVTSGKWASAVARMCSKLRVVLLVVKEHETRVRSASPNVFSICDVVSVPPLERESLRTLVLWSLVSMATDMHLAREEAARAKASWFLDLSNRLDRDLGALRSSDVLLSEQLTTIDQQLVHHEARLIEQKEDAERIRLIMQRFQVAADEQIQVTNEAQEVAQRELREPMAYLEEANRALLLVDRRHIVEIKSFVSPPPLVHMVLGAVCVLFQLEPSWESARRLLLGDANVVQTLLQFNKDAVPPATLTKLEAEFLSDERFCHEEVERQSVAAASMVGWVVAIHQYASARQQVQPTLDKLEKAQSRLQLIMNEFQVSKQRVLEADQAWQSIQAAIDAAITRKEALSGEISSLDARCDSGGQAMEALKEDRKLQHEAASASSMRRGFSLPTWNALLSAGVLAYACELSVSPRRQQVFKAWEAAYSSYGGLTPGCPPTSTCCTFVPSIAVTEDALKLITGAGGLGFSRRRIWDAAVLSLVASTSTLPVVMITRFSPEVEELLVNCARRVWHWQQLHMVYARASDFDDVFRLAASMGHQLLVLDVEPIDAEPCHDDKRGLTEAPSTTTETIALHSNFRLILTSNADRSAFGEVLDMMPTMDAQLPSRDMADVLLDKIWSSSASQPTEDSNTAPIIGPFTLKSALKEHGRLVQKYEVSHTQLTKLLEAAAVSSHFPLAQTQALRDRLSAIQEARQMLREARREIQEQLRLVKRQCLPIARTGAAVFNAFNSTVTGVGPNASPALTLQTGTGSCCKRSQ</sequence>
<dbReference type="OMA" id="FCHEEVE"/>
<evidence type="ECO:0008006" key="6">
    <source>
        <dbReference type="Google" id="ProtNLM"/>
    </source>
</evidence>
<evidence type="ECO:0000259" key="3">
    <source>
        <dbReference type="Pfam" id="PF12780"/>
    </source>
</evidence>
<protein>
    <recommendedName>
        <fullName evidence="6">Dynein heavy chain coiled coil stalk domain-containing protein</fullName>
    </recommendedName>
</protein>
<evidence type="ECO:0000256" key="1">
    <source>
        <dbReference type="SAM" id="Coils"/>
    </source>
</evidence>
<organism evidence="4 5">
    <name type="scientific">Phytophthora sojae (strain P6497)</name>
    <name type="common">Soybean stem and root rot agent</name>
    <name type="synonym">Phytophthora megasperma f. sp. glycines</name>
    <dbReference type="NCBI Taxonomy" id="1094619"/>
    <lineage>
        <taxon>Eukaryota</taxon>
        <taxon>Sar</taxon>
        <taxon>Stramenopiles</taxon>
        <taxon>Oomycota</taxon>
        <taxon>Peronosporomycetes</taxon>
        <taxon>Peronosporales</taxon>
        <taxon>Peronosporaceae</taxon>
        <taxon>Phytophthora</taxon>
    </lineage>
</organism>
<dbReference type="Gene3D" id="1.20.920.20">
    <property type="match status" value="1"/>
</dbReference>
<dbReference type="SMR" id="G4Z2S3"/>
<dbReference type="Pfam" id="PF12777">
    <property type="entry name" value="MT"/>
    <property type="match status" value="1"/>
</dbReference>
<keyword evidence="1" id="KW-0175">Coiled coil</keyword>
<feature type="domain" description="Dynein heavy chain AAA module D4" evidence="3">
    <location>
        <begin position="10"/>
        <end position="75"/>
    </location>
</feature>
<dbReference type="InterPro" id="IPR024317">
    <property type="entry name" value="Dynein_heavy_chain_D4_dom"/>
</dbReference>
<dbReference type="InParanoid" id="G4Z2S3"/>
<dbReference type="PANTHER" id="PTHR46454:SF17">
    <property type="entry name" value="DYNEIN HEAVY CHAIN LINKER DOMAIN-CONTAINING PROTEIN"/>
    <property type="match status" value="1"/>
</dbReference>
<dbReference type="InterPro" id="IPR024743">
    <property type="entry name" value="Dynein_HC_stalk"/>
</dbReference>
<evidence type="ECO:0000313" key="4">
    <source>
        <dbReference type="EMBL" id="EGZ22198.1"/>
    </source>
</evidence>
<evidence type="ECO:0000313" key="5">
    <source>
        <dbReference type="Proteomes" id="UP000002640"/>
    </source>
</evidence>
<dbReference type="Proteomes" id="UP000002640">
    <property type="component" value="Unassembled WGS sequence"/>
</dbReference>
<dbReference type="RefSeq" id="XP_009524915.1">
    <property type="nucleotide sequence ID" value="XM_009526620.1"/>
</dbReference>
<name>G4Z2S3_PHYSP</name>